<feature type="signal peptide" evidence="1">
    <location>
        <begin position="1"/>
        <end position="26"/>
    </location>
</feature>
<dbReference type="Proteomes" id="UP000179113">
    <property type="component" value="Unassembled WGS sequence"/>
</dbReference>
<dbReference type="InterPro" id="IPR018247">
    <property type="entry name" value="EF_Hand_1_Ca_BS"/>
</dbReference>
<feature type="chain" id="PRO_5009515093" description="EF-hand domain-containing protein" evidence="1">
    <location>
        <begin position="27"/>
        <end position="194"/>
    </location>
</feature>
<evidence type="ECO:0000313" key="2">
    <source>
        <dbReference type="EMBL" id="OGC70005.1"/>
    </source>
</evidence>
<evidence type="ECO:0000313" key="3">
    <source>
        <dbReference type="Proteomes" id="UP000179113"/>
    </source>
</evidence>
<reference evidence="2 3" key="1">
    <citation type="journal article" date="2016" name="Nat. Commun.">
        <title>Thousands of microbial genomes shed light on interconnected biogeochemical processes in an aquifer system.</title>
        <authorList>
            <person name="Anantharaman K."/>
            <person name="Brown C.T."/>
            <person name="Hug L.A."/>
            <person name="Sharon I."/>
            <person name="Castelle C.J."/>
            <person name="Probst A.J."/>
            <person name="Thomas B.C."/>
            <person name="Singh A."/>
            <person name="Wilkins M.J."/>
            <person name="Karaoz U."/>
            <person name="Brodie E.L."/>
            <person name="Williams K.H."/>
            <person name="Hubbard S.S."/>
            <person name="Banfield J.F."/>
        </authorList>
    </citation>
    <scope>NUCLEOTIDE SEQUENCE [LARGE SCALE GENOMIC DNA]</scope>
</reference>
<proteinExistence type="predicted"/>
<accession>A0A1F4WKN8</accession>
<dbReference type="PROSITE" id="PS00018">
    <property type="entry name" value="EF_HAND_1"/>
    <property type="match status" value="1"/>
</dbReference>
<gene>
    <name evidence="2" type="ORF">A2415_01445</name>
</gene>
<dbReference type="AlphaFoldDB" id="A0A1F4WKN8"/>
<keyword evidence="1" id="KW-0732">Signal</keyword>
<evidence type="ECO:0008006" key="4">
    <source>
        <dbReference type="Google" id="ProtNLM"/>
    </source>
</evidence>
<dbReference type="EMBL" id="MEWA01000012">
    <property type="protein sequence ID" value="OGC70005.1"/>
    <property type="molecule type" value="Genomic_DNA"/>
</dbReference>
<evidence type="ECO:0000256" key="1">
    <source>
        <dbReference type="SAM" id="SignalP"/>
    </source>
</evidence>
<name>A0A1F4WKN8_UNCKA</name>
<protein>
    <recommendedName>
        <fullName evidence="4">EF-hand domain-containing protein</fullName>
    </recommendedName>
</protein>
<organism evidence="2 3">
    <name type="scientific">candidate division WWE3 bacterium RIFOXYC1_FULL_39_7</name>
    <dbReference type="NCBI Taxonomy" id="1802643"/>
    <lineage>
        <taxon>Bacteria</taxon>
        <taxon>Katanobacteria</taxon>
    </lineage>
</organism>
<sequence>MKLNANFRRYAAFVIVLAVIAGAVFAAFADKGKVLGTTFSIGSSDIKLLIDLAGSTDSQNLTDELQGAGFVNISANWSQDYMLKIYNNGSTQVQLTSNANYLTANDPDDLRSIIFVELFDWDDANNNGIVDTGELGTSYGKKTLVKWKTEGYSLGTLGQGAVKGLLLKFSTDTVSDTKQGKSGIFDFEFDSITL</sequence>
<comment type="caution">
    <text evidence="2">The sequence shown here is derived from an EMBL/GenBank/DDBJ whole genome shotgun (WGS) entry which is preliminary data.</text>
</comment>